<dbReference type="OrthoDB" id="9809772at2"/>
<accession>A0A4Y6PTI5</accession>
<dbReference type="Pfam" id="PF13977">
    <property type="entry name" value="TetR_C_6"/>
    <property type="match status" value="1"/>
</dbReference>
<dbReference type="PRINTS" id="PR00455">
    <property type="entry name" value="HTHTETR"/>
</dbReference>
<dbReference type="InterPro" id="IPR009057">
    <property type="entry name" value="Homeodomain-like_sf"/>
</dbReference>
<dbReference type="InterPro" id="IPR039538">
    <property type="entry name" value="BetI_C"/>
</dbReference>
<feature type="DNA-binding region" description="H-T-H motif" evidence="5">
    <location>
        <begin position="31"/>
        <end position="50"/>
    </location>
</feature>
<dbReference type="Pfam" id="PF00440">
    <property type="entry name" value="TetR_N"/>
    <property type="match status" value="1"/>
</dbReference>
<dbReference type="Proteomes" id="UP000315995">
    <property type="component" value="Chromosome"/>
</dbReference>
<evidence type="ECO:0000313" key="7">
    <source>
        <dbReference type="EMBL" id="QDG51439.1"/>
    </source>
</evidence>
<dbReference type="PROSITE" id="PS01081">
    <property type="entry name" value="HTH_TETR_1"/>
    <property type="match status" value="1"/>
</dbReference>
<evidence type="ECO:0000256" key="1">
    <source>
        <dbReference type="ARBA" id="ARBA00022491"/>
    </source>
</evidence>
<evidence type="ECO:0000256" key="3">
    <source>
        <dbReference type="ARBA" id="ARBA00023125"/>
    </source>
</evidence>
<protein>
    <submittedName>
        <fullName evidence="7">TetR/AcrR family transcriptional regulator</fullName>
    </submittedName>
</protein>
<organism evidence="7 8">
    <name type="scientific">Persicimonas caeni</name>
    <dbReference type="NCBI Taxonomy" id="2292766"/>
    <lineage>
        <taxon>Bacteria</taxon>
        <taxon>Deltaproteobacteria</taxon>
        <taxon>Bradymonadales</taxon>
        <taxon>Bradymonadaceae</taxon>
        <taxon>Persicimonas</taxon>
    </lineage>
</organism>
<keyword evidence="3 5" id="KW-0238">DNA-binding</keyword>
<dbReference type="AlphaFoldDB" id="A0A4Y6PTI5"/>
<keyword evidence="8" id="KW-1185">Reference proteome</keyword>
<evidence type="ECO:0000259" key="6">
    <source>
        <dbReference type="PROSITE" id="PS50977"/>
    </source>
</evidence>
<evidence type="ECO:0000256" key="4">
    <source>
        <dbReference type="ARBA" id="ARBA00023163"/>
    </source>
</evidence>
<sequence>MMARKSTEERRAEISQALLRAMAEHGYAKATISKIAKEADVTPGLIHYHFDTKQAILLHLLERLAEQQEALIAKHLEGAQAPLDKLDAVVDAFLAVGDDARPEAVASWVTIATEAIRLPEVKEAFEGALGAFGDKFAEVIAEGVEDGDFNTGELSEEACVAAILATIQGYFTLAALERALIPAGSAAPAMQRMVRGLLGV</sequence>
<dbReference type="GO" id="GO:0003677">
    <property type="term" value="F:DNA binding"/>
    <property type="evidence" value="ECO:0007669"/>
    <property type="project" value="UniProtKB-UniRule"/>
</dbReference>
<dbReference type="InterPro" id="IPR001647">
    <property type="entry name" value="HTH_TetR"/>
</dbReference>
<feature type="domain" description="HTH tetR-type" evidence="6">
    <location>
        <begin position="8"/>
        <end position="68"/>
    </location>
</feature>
<proteinExistence type="predicted"/>
<dbReference type="Gene3D" id="1.10.357.10">
    <property type="entry name" value="Tetracycline Repressor, domain 2"/>
    <property type="match status" value="1"/>
</dbReference>
<evidence type="ECO:0000313" key="8">
    <source>
        <dbReference type="Proteomes" id="UP000315995"/>
    </source>
</evidence>
<dbReference type="PANTHER" id="PTHR47506:SF7">
    <property type="entry name" value="TRANSCRIPTIONAL REGULATORY PROTEIN"/>
    <property type="match status" value="1"/>
</dbReference>
<keyword evidence="1" id="KW-0678">Repressor</keyword>
<dbReference type="SUPFAM" id="SSF48498">
    <property type="entry name" value="Tetracyclin repressor-like, C-terminal domain"/>
    <property type="match status" value="1"/>
</dbReference>
<dbReference type="SUPFAM" id="SSF46689">
    <property type="entry name" value="Homeodomain-like"/>
    <property type="match status" value="1"/>
</dbReference>
<name>A0A4Y6PTI5_PERCE</name>
<dbReference type="PANTHER" id="PTHR47506">
    <property type="entry name" value="TRANSCRIPTIONAL REGULATORY PROTEIN"/>
    <property type="match status" value="1"/>
</dbReference>
<evidence type="ECO:0000256" key="2">
    <source>
        <dbReference type="ARBA" id="ARBA00023015"/>
    </source>
</evidence>
<dbReference type="InterPro" id="IPR023772">
    <property type="entry name" value="DNA-bd_HTH_TetR-type_CS"/>
</dbReference>
<gene>
    <name evidence="7" type="ORF">FIV42_12000</name>
</gene>
<reference evidence="7 8" key="1">
    <citation type="submission" date="2019-06" db="EMBL/GenBank/DDBJ databases">
        <title>Persicimonas caeni gen. nov., sp. nov., a predatory bacterium isolated from solar saltern.</title>
        <authorList>
            <person name="Wang S."/>
        </authorList>
    </citation>
    <scope>NUCLEOTIDE SEQUENCE [LARGE SCALE GENOMIC DNA]</scope>
    <source>
        <strain evidence="7 8">YN101</strain>
    </source>
</reference>
<keyword evidence="4" id="KW-0804">Transcription</keyword>
<accession>A0A5B8Y4C0</accession>
<dbReference type="EMBL" id="CP041186">
    <property type="protein sequence ID" value="QDG51439.1"/>
    <property type="molecule type" value="Genomic_DNA"/>
</dbReference>
<keyword evidence="2" id="KW-0805">Transcription regulation</keyword>
<evidence type="ECO:0000256" key="5">
    <source>
        <dbReference type="PROSITE-ProRule" id="PRU00335"/>
    </source>
</evidence>
<dbReference type="PROSITE" id="PS50977">
    <property type="entry name" value="HTH_TETR_2"/>
    <property type="match status" value="1"/>
</dbReference>
<dbReference type="InterPro" id="IPR036271">
    <property type="entry name" value="Tet_transcr_reg_TetR-rel_C_sf"/>
</dbReference>